<evidence type="ECO:0008006" key="5">
    <source>
        <dbReference type="Google" id="ProtNLM"/>
    </source>
</evidence>
<keyword evidence="4" id="KW-1185">Reference proteome</keyword>
<organism evidence="3 4">
    <name type="scientific">Lichenibacterium ramalinae</name>
    <dbReference type="NCBI Taxonomy" id="2316527"/>
    <lineage>
        <taxon>Bacteria</taxon>
        <taxon>Pseudomonadati</taxon>
        <taxon>Pseudomonadota</taxon>
        <taxon>Alphaproteobacteria</taxon>
        <taxon>Hyphomicrobiales</taxon>
        <taxon>Lichenihabitantaceae</taxon>
        <taxon>Lichenibacterium</taxon>
    </lineage>
</organism>
<evidence type="ECO:0000256" key="1">
    <source>
        <dbReference type="SAM" id="MobiDB-lite"/>
    </source>
</evidence>
<feature type="transmembrane region" description="Helical" evidence="2">
    <location>
        <begin position="349"/>
        <end position="368"/>
    </location>
</feature>
<feature type="transmembrane region" description="Helical" evidence="2">
    <location>
        <begin position="112"/>
        <end position="145"/>
    </location>
</feature>
<feature type="region of interest" description="Disordered" evidence="1">
    <location>
        <begin position="1"/>
        <end position="21"/>
    </location>
</feature>
<keyword evidence="2" id="KW-1133">Transmembrane helix</keyword>
<feature type="transmembrane region" description="Helical" evidence="2">
    <location>
        <begin position="315"/>
        <end position="337"/>
    </location>
</feature>
<accession>A0A4Q2RBL0</accession>
<dbReference type="AlphaFoldDB" id="A0A4Q2RBL0"/>
<dbReference type="EMBL" id="QYBC01000014">
    <property type="protein sequence ID" value="RYB03442.1"/>
    <property type="molecule type" value="Genomic_DNA"/>
</dbReference>
<dbReference type="OrthoDB" id="8444364at2"/>
<evidence type="ECO:0000313" key="4">
    <source>
        <dbReference type="Proteomes" id="UP000289411"/>
    </source>
</evidence>
<feature type="transmembrane region" description="Helical" evidence="2">
    <location>
        <begin position="374"/>
        <end position="392"/>
    </location>
</feature>
<dbReference type="RefSeq" id="WP_129220396.1">
    <property type="nucleotide sequence ID" value="NZ_QYBC01000014.1"/>
</dbReference>
<proteinExistence type="predicted"/>
<sequence>MVAASSVPRGPDPVSSSRRVPAPATQRTALAWMGTGLFVLCLAVRTPDLFRHPRFWAEEGALYFRAMRDLPLLGALGFVANGNYQFLTNLFVELSILSPPRQAAVATTYLPLLVAAYGAFLMARVLVSSGCSAVSVAVACLLFAAQTAGYEVFLSATNVQWVCSAVALLLALQDDVGATSAPAWRRYAALAACGLTGTPSCILLPLFLALAWLRPTRYRFTLAAVLAAAAALQCGVILAHAGQVHRQFQLTPQTLAAFVLHTVLAGFLPVDGVESMTAVLRAHGPHWGGSAAQLTLVGLAGLGILTVLARDRLGAVLAVALAATAVQVGLVNAFGQLGKADDLLGGWAGARYFFCPSTCLIVMLAAGSSADVRSLRVVAGLLVFMALGDAALSRIDAGWSGLFMTGPSVSGGVDRCRVAGPCRVPVGPNGSGMAVDLIVTGRDLPASATPSQ</sequence>
<protein>
    <recommendedName>
        <fullName evidence="5">Glycosyltransferase RgtA/B/C/D-like domain-containing protein</fullName>
    </recommendedName>
</protein>
<keyword evidence="2" id="KW-0812">Transmembrane</keyword>
<feature type="transmembrane region" description="Helical" evidence="2">
    <location>
        <begin position="187"/>
        <end position="213"/>
    </location>
</feature>
<feature type="transmembrane region" description="Helical" evidence="2">
    <location>
        <begin position="29"/>
        <end position="50"/>
    </location>
</feature>
<keyword evidence="2" id="KW-0472">Membrane</keyword>
<feature type="transmembrane region" description="Helical" evidence="2">
    <location>
        <begin position="291"/>
        <end position="309"/>
    </location>
</feature>
<evidence type="ECO:0000313" key="3">
    <source>
        <dbReference type="EMBL" id="RYB03442.1"/>
    </source>
</evidence>
<comment type="caution">
    <text evidence="3">The sequence shown here is derived from an EMBL/GenBank/DDBJ whole genome shotgun (WGS) entry which is preliminary data.</text>
</comment>
<evidence type="ECO:0000256" key="2">
    <source>
        <dbReference type="SAM" id="Phobius"/>
    </source>
</evidence>
<feature type="transmembrane region" description="Helical" evidence="2">
    <location>
        <begin position="253"/>
        <end position="270"/>
    </location>
</feature>
<feature type="transmembrane region" description="Helical" evidence="2">
    <location>
        <begin position="220"/>
        <end position="241"/>
    </location>
</feature>
<name>A0A4Q2RBL0_9HYPH</name>
<reference evidence="3 4" key="1">
    <citation type="submission" date="2018-09" db="EMBL/GenBank/DDBJ databases">
        <authorList>
            <person name="Grouzdev D.S."/>
            <person name="Krutkina M.S."/>
        </authorList>
    </citation>
    <scope>NUCLEOTIDE SEQUENCE [LARGE SCALE GENOMIC DNA]</scope>
    <source>
        <strain evidence="3 4">RmlP001</strain>
    </source>
</reference>
<dbReference type="Proteomes" id="UP000289411">
    <property type="component" value="Unassembled WGS sequence"/>
</dbReference>
<gene>
    <name evidence="3" type="ORF">D3272_16930</name>
</gene>
<feature type="transmembrane region" description="Helical" evidence="2">
    <location>
        <begin position="70"/>
        <end position="92"/>
    </location>
</feature>
<reference evidence="3 4" key="2">
    <citation type="submission" date="2019-02" db="EMBL/GenBank/DDBJ databases">
        <title>'Lichenibacterium ramalinii' gen. nov. sp. nov., 'Lichenibacterium minor' gen. nov. sp. nov.</title>
        <authorList>
            <person name="Pankratov T."/>
        </authorList>
    </citation>
    <scope>NUCLEOTIDE SEQUENCE [LARGE SCALE GENOMIC DNA]</scope>
    <source>
        <strain evidence="3 4">RmlP001</strain>
    </source>
</reference>